<evidence type="ECO:0000313" key="1">
    <source>
        <dbReference type="EMBL" id="PON52387.1"/>
    </source>
</evidence>
<reference evidence="2" key="1">
    <citation type="submission" date="2016-06" db="EMBL/GenBank/DDBJ databases">
        <title>Parallel loss of symbiosis genes in relatives of nitrogen-fixing non-legume Parasponia.</title>
        <authorList>
            <person name="Van Velzen R."/>
            <person name="Holmer R."/>
            <person name="Bu F."/>
            <person name="Rutten L."/>
            <person name="Van Zeijl A."/>
            <person name="Liu W."/>
            <person name="Santuari L."/>
            <person name="Cao Q."/>
            <person name="Sharma T."/>
            <person name="Shen D."/>
            <person name="Roswanjaya Y."/>
            <person name="Wardhani T."/>
            <person name="Kalhor M.S."/>
            <person name="Jansen J."/>
            <person name="Van den Hoogen J."/>
            <person name="Gungor B."/>
            <person name="Hartog M."/>
            <person name="Hontelez J."/>
            <person name="Verver J."/>
            <person name="Yang W.-C."/>
            <person name="Schijlen E."/>
            <person name="Repin R."/>
            <person name="Schilthuizen M."/>
            <person name="Schranz E."/>
            <person name="Heidstra R."/>
            <person name="Miyata K."/>
            <person name="Fedorova E."/>
            <person name="Kohlen W."/>
            <person name="Bisseling T."/>
            <person name="Smit S."/>
            <person name="Geurts R."/>
        </authorList>
    </citation>
    <scope>NUCLEOTIDE SEQUENCE [LARGE SCALE GENOMIC DNA]</scope>
    <source>
        <strain evidence="2">cv. WU1-14</strain>
    </source>
</reference>
<sequence length="63" mass="7056">MTQKVARFLKSAIETGEEVDVDATSDCLRTSMRVRVQVDITKPLRCSITVSLEESNEEITVLL</sequence>
<gene>
    <name evidence="1" type="ORF">PanWU01x14_209810</name>
</gene>
<evidence type="ECO:0000313" key="2">
    <source>
        <dbReference type="Proteomes" id="UP000237105"/>
    </source>
</evidence>
<organism evidence="1 2">
    <name type="scientific">Parasponia andersonii</name>
    <name type="common">Sponia andersonii</name>
    <dbReference type="NCBI Taxonomy" id="3476"/>
    <lineage>
        <taxon>Eukaryota</taxon>
        <taxon>Viridiplantae</taxon>
        <taxon>Streptophyta</taxon>
        <taxon>Embryophyta</taxon>
        <taxon>Tracheophyta</taxon>
        <taxon>Spermatophyta</taxon>
        <taxon>Magnoliopsida</taxon>
        <taxon>eudicotyledons</taxon>
        <taxon>Gunneridae</taxon>
        <taxon>Pentapetalae</taxon>
        <taxon>rosids</taxon>
        <taxon>fabids</taxon>
        <taxon>Rosales</taxon>
        <taxon>Cannabaceae</taxon>
        <taxon>Parasponia</taxon>
    </lineage>
</organism>
<accession>A0A2P5BUB7</accession>
<dbReference type="Proteomes" id="UP000237105">
    <property type="component" value="Unassembled WGS sequence"/>
</dbReference>
<dbReference type="OrthoDB" id="1707984at2759"/>
<proteinExistence type="predicted"/>
<dbReference type="AlphaFoldDB" id="A0A2P5BUB7"/>
<name>A0A2P5BUB7_PARAD</name>
<comment type="caution">
    <text evidence="1">The sequence shown here is derived from an EMBL/GenBank/DDBJ whole genome shotgun (WGS) entry which is preliminary data.</text>
</comment>
<keyword evidence="2" id="KW-1185">Reference proteome</keyword>
<dbReference type="EMBL" id="JXTB01000220">
    <property type="protein sequence ID" value="PON52387.1"/>
    <property type="molecule type" value="Genomic_DNA"/>
</dbReference>
<protein>
    <submittedName>
        <fullName evidence="1">Uncharacterized protein</fullName>
    </submittedName>
</protein>